<gene>
    <name evidence="8" type="ORF">SAMN04488056_1148</name>
</gene>
<dbReference type="GO" id="GO:0006508">
    <property type="term" value="P:proteolysis"/>
    <property type="evidence" value="ECO:0007669"/>
    <property type="project" value="UniProtKB-KW"/>
</dbReference>
<evidence type="ECO:0000256" key="3">
    <source>
        <dbReference type="ARBA" id="ARBA00022801"/>
    </source>
</evidence>
<dbReference type="STRING" id="655353.SAMN04488056_1148"/>
<evidence type="ECO:0000256" key="1">
    <source>
        <dbReference type="ARBA" id="ARBA00011073"/>
    </source>
</evidence>
<feature type="active site" description="Charge relay system" evidence="5">
    <location>
        <position position="329"/>
    </location>
</feature>
<dbReference type="PROSITE" id="PS00137">
    <property type="entry name" value="SUBTILASE_HIS"/>
    <property type="match status" value="1"/>
</dbReference>
<evidence type="ECO:0000313" key="8">
    <source>
        <dbReference type="EMBL" id="SFO84394.1"/>
    </source>
</evidence>
<dbReference type="GO" id="GO:0004252">
    <property type="term" value="F:serine-type endopeptidase activity"/>
    <property type="evidence" value="ECO:0007669"/>
    <property type="project" value="UniProtKB-UniRule"/>
</dbReference>
<reference evidence="8 9" key="1">
    <citation type="submission" date="2016-10" db="EMBL/GenBank/DDBJ databases">
        <authorList>
            <person name="de Groot N.N."/>
        </authorList>
    </citation>
    <scope>NUCLEOTIDE SEQUENCE [LARGE SCALE GENOMIC DNA]</scope>
    <source>
        <strain evidence="8 9">CGMCC 1.9157</strain>
    </source>
</reference>
<evidence type="ECO:0000256" key="6">
    <source>
        <dbReference type="SAM" id="SignalP"/>
    </source>
</evidence>
<keyword evidence="4 5" id="KW-0720">Serine protease</keyword>
<dbReference type="AlphaFoldDB" id="A0A1I5KH80"/>
<feature type="active site" description="Charge relay system" evidence="5">
    <location>
        <position position="155"/>
    </location>
</feature>
<keyword evidence="9" id="KW-1185">Reference proteome</keyword>
<feature type="chain" id="PRO_5011733867" evidence="6">
    <location>
        <begin position="23"/>
        <end position="388"/>
    </location>
</feature>
<dbReference type="PROSITE" id="PS51892">
    <property type="entry name" value="SUBTILASE"/>
    <property type="match status" value="1"/>
</dbReference>
<evidence type="ECO:0000259" key="7">
    <source>
        <dbReference type="Pfam" id="PF00082"/>
    </source>
</evidence>
<accession>A0A1I5KH80</accession>
<dbReference type="PRINTS" id="PR00723">
    <property type="entry name" value="SUBTILISIN"/>
</dbReference>
<feature type="active site" description="Charge relay system" evidence="5">
    <location>
        <position position="187"/>
    </location>
</feature>
<dbReference type="InterPro" id="IPR015500">
    <property type="entry name" value="Peptidase_S8_subtilisin-rel"/>
</dbReference>
<evidence type="ECO:0000256" key="2">
    <source>
        <dbReference type="ARBA" id="ARBA00022670"/>
    </source>
</evidence>
<dbReference type="Gene3D" id="3.40.50.200">
    <property type="entry name" value="Peptidase S8/S53 domain"/>
    <property type="match status" value="1"/>
</dbReference>
<evidence type="ECO:0000256" key="4">
    <source>
        <dbReference type="ARBA" id="ARBA00022825"/>
    </source>
</evidence>
<name>A0A1I5KH80_9HYPH</name>
<feature type="signal peptide" evidence="6">
    <location>
        <begin position="1"/>
        <end position="22"/>
    </location>
</feature>
<protein>
    <submittedName>
        <fullName evidence="8">Subtilase family protein</fullName>
    </submittedName>
</protein>
<proteinExistence type="inferred from homology"/>
<dbReference type="PANTHER" id="PTHR43806:SF11">
    <property type="entry name" value="CEREVISIN-RELATED"/>
    <property type="match status" value="1"/>
</dbReference>
<feature type="domain" description="Peptidase S8/S53" evidence="7">
    <location>
        <begin position="146"/>
        <end position="362"/>
    </location>
</feature>
<dbReference type="Pfam" id="PF00082">
    <property type="entry name" value="Peptidase_S8"/>
    <property type="match status" value="1"/>
</dbReference>
<dbReference type="InterPro" id="IPR000209">
    <property type="entry name" value="Peptidase_S8/S53_dom"/>
</dbReference>
<keyword evidence="3 5" id="KW-0378">Hydrolase</keyword>
<keyword evidence="6" id="KW-0732">Signal</keyword>
<keyword evidence="2 5" id="KW-0645">Protease</keyword>
<dbReference type="InterPro" id="IPR050131">
    <property type="entry name" value="Peptidase_S8_subtilisin-like"/>
</dbReference>
<dbReference type="InterPro" id="IPR036852">
    <property type="entry name" value="Peptidase_S8/S53_dom_sf"/>
</dbReference>
<evidence type="ECO:0000256" key="5">
    <source>
        <dbReference type="PROSITE-ProRule" id="PRU01240"/>
    </source>
</evidence>
<comment type="similarity">
    <text evidence="1 5">Belongs to the peptidase S8 family.</text>
</comment>
<evidence type="ECO:0000313" key="9">
    <source>
        <dbReference type="Proteomes" id="UP000199236"/>
    </source>
</evidence>
<dbReference type="SUPFAM" id="SSF52743">
    <property type="entry name" value="Subtilisin-like"/>
    <property type="match status" value="1"/>
</dbReference>
<dbReference type="EMBL" id="FOVR01000014">
    <property type="protein sequence ID" value="SFO84394.1"/>
    <property type="molecule type" value="Genomic_DNA"/>
</dbReference>
<sequence length="388" mass="40911">MRCSTLTAIMLLAIGLAYPAVAQSQPFLLKPANTIATKTHLILTVPLTDKKALDKIAREIMSRFGVTLTAEWPLKSIDVHCFVVEADPKTDMNALIARMLADKQIRTAQKMQEFKTLESRYSDPLFPIQTALKQINAVAAQRYSTGSGVHIAVVDSAIDASHPDLLGRLTPAKDFVGVGQTSVAEDHGTAIAGIIAADVANATGIVGIAPKAQLTSLRACWQAPNEQGECNSFSLARALNFALLNGYDVINLSLGGPSDPLLEEIIKAAIQKNIVVVAAWGEKEEASFPASVPGVIAAGGPTKTSIPAPSVDVISTAPHNDYRYVSGSSVAAAHISGILALLLAMHPELTTDSLANALHASIRQQDGAPMIDACAVLLREAKSPLSCK</sequence>
<dbReference type="InterPro" id="IPR022398">
    <property type="entry name" value="Peptidase_S8_His-AS"/>
</dbReference>
<dbReference type="PANTHER" id="PTHR43806">
    <property type="entry name" value="PEPTIDASE S8"/>
    <property type="match status" value="1"/>
</dbReference>
<dbReference type="OrthoDB" id="5405281at2"/>
<organism evidence="8 9">
    <name type="scientific">Cohaesibacter marisflavi</name>
    <dbReference type="NCBI Taxonomy" id="655353"/>
    <lineage>
        <taxon>Bacteria</taxon>
        <taxon>Pseudomonadati</taxon>
        <taxon>Pseudomonadota</taxon>
        <taxon>Alphaproteobacteria</taxon>
        <taxon>Hyphomicrobiales</taxon>
        <taxon>Cohaesibacteraceae</taxon>
    </lineage>
</organism>
<dbReference type="RefSeq" id="WP_090075011.1">
    <property type="nucleotide sequence ID" value="NZ_FOVR01000014.1"/>
</dbReference>
<dbReference type="Proteomes" id="UP000199236">
    <property type="component" value="Unassembled WGS sequence"/>
</dbReference>